<dbReference type="Proteomes" id="UP000255106">
    <property type="component" value="Unassembled WGS sequence"/>
</dbReference>
<dbReference type="InterPro" id="IPR052380">
    <property type="entry name" value="Viral_DNA_packaging_terminase"/>
</dbReference>
<evidence type="ECO:0000259" key="1">
    <source>
        <dbReference type="Pfam" id="PF17288"/>
    </source>
</evidence>
<feature type="domain" description="Phage terminase large subunit C-terminal" evidence="1">
    <location>
        <begin position="8"/>
        <end position="131"/>
    </location>
</feature>
<organism evidence="2 3">
    <name type="scientific">Enterobacter cloacae</name>
    <dbReference type="NCBI Taxonomy" id="550"/>
    <lineage>
        <taxon>Bacteria</taxon>
        <taxon>Pseudomonadati</taxon>
        <taxon>Pseudomonadota</taxon>
        <taxon>Gammaproteobacteria</taxon>
        <taxon>Enterobacterales</taxon>
        <taxon>Enterobacteriaceae</taxon>
        <taxon>Enterobacter</taxon>
        <taxon>Enterobacter cloacae complex</taxon>
    </lineage>
</organism>
<reference evidence="2 3" key="1">
    <citation type="submission" date="2018-06" db="EMBL/GenBank/DDBJ databases">
        <authorList>
            <consortium name="Pathogen Informatics"/>
            <person name="Doyle S."/>
        </authorList>
    </citation>
    <scope>NUCLEOTIDE SEQUENCE [LARGE SCALE GENOMIC DNA]</scope>
    <source>
        <strain evidence="2 3">NCTC10005</strain>
    </source>
</reference>
<dbReference type="InterPro" id="IPR035413">
    <property type="entry name" value="Terminase_L_C"/>
</dbReference>
<proteinExistence type="predicted"/>
<sequence>MRSFILHNRLYIEYEAYGQQTELDHMPELYDTIPGSRDWPIKADSADPETISYLKRQGFNISAAEKWQGSVEDGIAHLRGFDEIIIHPRCKNVAREARMWSYKTDRITGEVLPKLADGYEHCWDGIRYSLDGHIKRKGQMAGMMIPKRLR</sequence>
<evidence type="ECO:0000313" key="3">
    <source>
        <dbReference type="Proteomes" id="UP000255106"/>
    </source>
</evidence>
<name>A0A377M070_ENTCL</name>
<gene>
    <name evidence="2" type="ORF">NCTC10005_03714</name>
</gene>
<dbReference type="Pfam" id="PF17288">
    <property type="entry name" value="Terminase_3C"/>
    <property type="match status" value="1"/>
</dbReference>
<dbReference type="EMBL" id="UGJB01000004">
    <property type="protein sequence ID" value="STQ10950.1"/>
    <property type="molecule type" value="Genomic_DNA"/>
</dbReference>
<dbReference type="PANTHER" id="PTHR39184:SF1">
    <property type="entry name" value="PBSX PHAGE TERMINASE LARGE SUBUNIT"/>
    <property type="match status" value="1"/>
</dbReference>
<dbReference type="AlphaFoldDB" id="A0A377M070"/>
<protein>
    <submittedName>
        <fullName evidence="2">Phage terminase large subunit</fullName>
    </submittedName>
</protein>
<dbReference type="Gene3D" id="3.30.420.280">
    <property type="match status" value="1"/>
</dbReference>
<accession>A0A377M070</accession>
<evidence type="ECO:0000313" key="2">
    <source>
        <dbReference type="EMBL" id="STQ10950.1"/>
    </source>
</evidence>
<dbReference type="PANTHER" id="PTHR39184">
    <property type="match status" value="1"/>
</dbReference>